<feature type="region of interest" description="Disordered" evidence="2">
    <location>
        <begin position="337"/>
        <end position="639"/>
    </location>
</feature>
<feature type="compositionally biased region" description="Acidic residues" evidence="2">
    <location>
        <begin position="412"/>
        <end position="423"/>
    </location>
</feature>
<feature type="compositionally biased region" description="Basic and acidic residues" evidence="2">
    <location>
        <begin position="584"/>
        <end position="602"/>
    </location>
</feature>
<dbReference type="GO" id="GO:0090090">
    <property type="term" value="P:negative regulation of canonical Wnt signaling pathway"/>
    <property type="evidence" value="ECO:0007669"/>
    <property type="project" value="InterPro"/>
</dbReference>
<feature type="region of interest" description="Disordered" evidence="2">
    <location>
        <begin position="293"/>
        <end position="322"/>
    </location>
</feature>
<proteinExistence type="predicted"/>
<protein>
    <recommendedName>
        <fullName evidence="3">NPHP4 Ig-like domain-containing protein</fullName>
    </recommendedName>
</protein>
<accession>A0A1R2BLZ5</accession>
<dbReference type="PANTHER" id="PTHR31043">
    <property type="entry name" value="NEPHROCYSTIN-4"/>
    <property type="match status" value="1"/>
</dbReference>
<dbReference type="OrthoDB" id="299290at2759"/>
<feature type="compositionally biased region" description="Basic and acidic residues" evidence="2">
    <location>
        <begin position="443"/>
        <end position="455"/>
    </location>
</feature>
<feature type="compositionally biased region" description="Basic and acidic residues" evidence="2">
    <location>
        <begin position="337"/>
        <end position="387"/>
    </location>
</feature>
<dbReference type="Gene3D" id="3.40.30.10">
    <property type="entry name" value="Glutaredoxin"/>
    <property type="match status" value="1"/>
</dbReference>
<feature type="domain" description="NPHP4 Ig-like" evidence="3">
    <location>
        <begin position="637"/>
        <end position="714"/>
    </location>
</feature>
<keyword evidence="1" id="KW-0676">Redox-active center</keyword>
<feature type="compositionally biased region" description="Basic residues" evidence="2">
    <location>
        <begin position="603"/>
        <end position="612"/>
    </location>
</feature>
<name>A0A1R2BLZ5_9CILI</name>
<dbReference type="EMBL" id="MPUH01000556">
    <property type="protein sequence ID" value="OMJ77792.1"/>
    <property type="molecule type" value="Genomic_DNA"/>
</dbReference>
<evidence type="ECO:0000256" key="2">
    <source>
        <dbReference type="SAM" id="MobiDB-lite"/>
    </source>
</evidence>
<evidence type="ECO:0000259" key="3">
    <source>
        <dbReference type="Pfam" id="PF26187"/>
    </source>
</evidence>
<dbReference type="Pfam" id="PF10262">
    <property type="entry name" value="Rdx"/>
    <property type="match status" value="1"/>
</dbReference>
<evidence type="ECO:0000313" key="4">
    <source>
        <dbReference type="EMBL" id="OMJ77792.1"/>
    </source>
</evidence>
<dbReference type="GO" id="GO:0005856">
    <property type="term" value="C:cytoskeleton"/>
    <property type="evidence" value="ECO:0007669"/>
    <property type="project" value="InterPro"/>
</dbReference>
<keyword evidence="5" id="KW-1185">Reference proteome</keyword>
<comment type="caution">
    <text evidence="4">The sequence shown here is derived from an EMBL/GenBank/DDBJ whole genome shotgun (WGS) entry which is preliminary data.</text>
</comment>
<feature type="compositionally biased region" description="Basic and acidic residues" evidence="2">
    <location>
        <begin position="219"/>
        <end position="263"/>
    </location>
</feature>
<feature type="compositionally biased region" description="Basic and acidic residues" evidence="2">
    <location>
        <begin position="424"/>
        <end position="433"/>
    </location>
</feature>
<dbReference type="InterPro" id="IPR011893">
    <property type="entry name" value="Selenoprotein_Rdx-typ"/>
</dbReference>
<dbReference type="InterPro" id="IPR058685">
    <property type="entry name" value="Ig_NPHP4_4th"/>
</dbReference>
<dbReference type="GO" id="GO:0097730">
    <property type="term" value="C:non-motile cilium"/>
    <property type="evidence" value="ECO:0007669"/>
    <property type="project" value="InterPro"/>
</dbReference>
<dbReference type="AlphaFoldDB" id="A0A1R2BLZ5"/>
<sequence>MIRTELEKVVIEHCIGCKTHQWCTNHDESKYIQYFTACKNGIDKSCLGVTVAENEIPLGFQRKFVTDPNTSQFGKYHFPRIGSFEVYFRGKLIFSKIETMKWPHPGIIVEKIKEIQHAPQKTQARKKVSKGKRVKSNLPFKRKKAKKGRKKIIKTAIKDEYFLPSIDVNDRPITRDQPARGVKNRLIELPKYSVDMDQSLEHEKPIHQDLGIENNRVIENSDKHKEEYKQKDPITKENKPQDLVFIDKKPTPDIKADGGKDKNYSPVDNIVKNQNLDLKEKKSFEEIVKNDNNKEAYMSSSESESDHYGSSDNSVKGFGENEENVDYMEIMKKYPENFEKDPELEGFVKRTMEAQAKSRERLKEKSVQSEDYDKSSEHSKGNYENHKFLNQSDEDYTDEDKNIHEEKKNSDKEDENYSDEDYEDDKKSKKSDNEEYSNEDYEDDKKLKKSEHENYSSEDYEDEKIVVKNQEDEEEYNSEDYQEKKSEKNDEEYSNEDYEDNEKSHGSHDEDNEKSQGSHDEDNEKSHGSHDEDNEKSHGSHDEDNEKSHGSHDEDYGKSHGSHDEDYENSDKSHDQAYEDDENSDKSHDQTYKDDENSDKNSKQSRNKSSKSSKKDDYNESDFEDDQGQHPLRPVDKSYNVQLPLNEECKKKITYQNIGDNAATFFIESSDPDYMSIKETEIYIEKGKKEKIQLRFAPMVSNDEKKFYLYIDRNGEPWECIEIVTEYTE</sequence>
<dbReference type="PANTHER" id="PTHR31043:SF3">
    <property type="entry name" value="NEPHROCYSTIN-4"/>
    <property type="match status" value="1"/>
</dbReference>
<feature type="compositionally biased region" description="Basic and acidic residues" evidence="2">
    <location>
        <begin position="399"/>
        <end position="411"/>
    </location>
</feature>
<feature type="compositionally biased region" description="Basic residues" evidence="2">
    <location>
        <begin position="123"/>
        <end position="148"/>
    </location>
</feature>
<feature type="compositionally biased region" description="Acidic residues" evidence="2">
    <location>
        <begin position="489"/>
        <end position="500"/>
    </location>
</feature>
<dbReference type="InterPro" id="IPR029775">
    <property type="entry name" value="NPHP4"/>
</dbReference>
<feature type="compositionally biased region" description="Basic and acidic residues" evidence="2">
    <location>
        <begin position="501"/>
        <end position="577"/>
    </location>
</feature>
<reference evidence="4 5" key="1">
    <citation type="submission" date="2016-11" db="EMBL/GenBank/DDBJ databases">
        <title>The macronuclear genome of Stentor coeruleus: a giant cell with tiny introns.</title>
        <authorList>
            <person name="Slabodnick M."/>
            <person name="Ruby J.G."/>
            <person name="Reiff S.B."/>
            <person name="Swart E.C."/>
            <person name="Gosai S."/>
            <person name="Prabakaran S."/>
            <person name="Witkowska E."/>
            <person name="Larue G.E."/>
            <person name="Fisher S."/>
            <person name="Freeman R.M."/>
            <person name="Gunawardena J."/>
            <person name="Chu W."/>
            <person name="Stover N.A."/>
            <person name="Gregory B.D."/>
            <person name="Nowacki M."/>
            <person name="Derisi J."/>
            <person name="Roy S.W."/>
            <person name="Marshall W.F."/>
            <person name="Sood P."/>
        </authorList>
    </citation>
    <scope>NUCLEOTIDE SEQUENCE [LARGE SCALE GENOMIC DNA]</scope>
    <source>
        <strain evidence="4">WM001</strain>
    </source>
</reference>
<evidence type="ECO:0000256" key="1">
    <source>
        <dbReference type="ARBA" id="ARBA00023284"/>
    </source>
</evidence>
<dbReference type="Pfam" id="PF26187">
    <property type="entry name" value="Ig_NPHP4_4th"/>
    <property type="match status" value="1"/>
</dbReference>
<dbReference type="Proteomes" id="UP000187209">
    <property type="component" value="Unassembled WGS sequence"/>
</dbReference>
<organism evidence="4 5">
    <name type="scientific">Stentor coeruleus</name>
    <dbReference type="NCBI Taxonomy" id="5963"/>
    <lineage>
        <taxon>Eukaryota</taxon>
        <taxon>Sar</taxon>
        <taxon>Alveolata</taxon>
        <taxon>Ciliophora</taxon>
        <taxon>Postciliodesmatophora</taxon>
        <taxon>Heterotrichea</taxon>
        <taxon>Heterotrichida</taxon>
        <taxon>Stentoridae</taxon>
        <taxon>Stentor</taxon>
    </lineage>
</organism>
<feature type="region of interest" description="Disordered" evidence="2">
    <location>
        <begin position="122"/>
        <end position="148"/>
    </location>
</feature>
<gene>
    <name evidence="4" type="ORF">SteCoe_22542</name>
</gene>
<feature type="compositionally biased region" description="Acidic residues" evidence="2">
    <location>
        <begin position="471"/>
        <end position="480"/>
    </location>
</feature>
<feature type="region of interest" description="Disordered" evidence="2">
    <location>
        <begin position="204"/>
        <end position="267"/>
    </location>
</feature>
<evidence type="ECO:0000313" key="5">
    <source>
        <dbReference type="Proteomes" id="UP000187209"/>
    </source>
</evidence>